<evidence type="ECO:0000313" key="2">
    <source>
        <dbReference type="Proteomes" id="UP000800093"/>
    </source>
</evidence>
<proteinExistence type="predicted"/>
<reference evidence="2" key="1">
    <citation type="journal article" date="2020" name="Stud. Mycol.">
        <title>101 Dothideomycetes genomes: A test case for predicting lifestyles and emergence of pathogens.</title>
        <authorList>
            <person name="Haridas S."/>
            <person name="Albert R."/>
            <person name="Binder M."/>
            <person name="Bloem J."/>
            <person name="LaButti K."/>
            <person name="Salamov A."/>
            <person name="Andreopoulos B."/>
            <person name="Baker S."/>
            <person name="Barry K."/>
            <person name="Bills G."/>
            <person name="Bluhm B."/>
            <person name="Cannon C."/>
            <person name="Castanera R."/>
            <person name="Culley D."/>
            <person name="Daum C."/>
            <person name="Ezra D."/>
            <person name="Gonzalez J."/>
            <person name="Henrissat B."/>
            <person name="Kuo A."/>
            <person name="Liang C."/>
            <person name="Lipzen A."/>
            <person name="Lutzoni F."/>
            <person name="Magnuson J."/>
            <person name="Mondo S."/>
            <person name="Nolan M."/>
            <person name="Ohm R."/>
            <person name="Pangilinan J."/>
            <person name="Park H.-J."/>
            <person name="Ramirez L."/>
            <person name="Alfaro M."/>
            <person name="Sun H."/>
            <person name="Tritt A."/>
            <person name="Yoshinaga Y."/>
            <person name="Zwiers L.-H."/>
            <person name="Turgeon B."/>
            <person name="Goodwin S."/>
            <person name="Spatafora J."/>
            <person name="Crous P."/>
            <person name="Grigoriev I."/>
        </authorList>
    </citation>
    <scope>NUCLEOTIDE SEQUENCE [LARGE SCALE GENOMIC DNA]</scope>
    <source>
        <strain evidence="2">CBS 304.66</strain>
    </source>
</reference>
<evidence type="ECO:0000313" key="1">
    <source>
        <dbReference type="EMBL" id="KAF2257752.1"/>
    </source>
</evidence>
<dbReference type="AlphaFoldDB" id="A0A9P4JVL1"/>
<sequence>MGRVYHSMAKAPSSCMRDCKTDSTGTIPRRCLSVRRACPDLSGSSSSSPTPPRHVFIGRPASRWRQWLPCEARIGVVASPTLTSPPLVSVHVACSFAVDRQSFTTSLEGGEAAKSWRRCPPLKYLLPPGVTLTRKSLA</sequence>
<dbReference type="Proteomes" id="UP000800093">
    <property type="component" value="Unassembled WGS sequence"/>
</dbReference>
<gene>
    <name evidence="1" type="ORF">CC78DRAFT_184850</name>
</gene>
<keyword evidence="2" id="KW-1185">Reference proteome</keyword>
<comment type="caution">
    <text evidence="1">The sequence shown here is derived from an EMBL/GenBank/DDBJ whole genome shotgun (WGS) entry which is preliminary data.</text>
</comment>
<name>A0A9P4JVL1_9PLEO</name>
<accession>A0A9P4JVL1</accession>
<organism evidence="1 2">
    <name type="scientific">Lojkania enalia</name>
    <dbReference type="NCBI Taxonomy" id="147567"/>
    <lineage>
        <taxon>Eukaryota</taxon>
        <taxon>Fungi</taxon>
        <taxon>Dikarya</taxon>
        <taxon>Ascomycota</taxon>
        <taxon>Pezizomycotina</taxon>
        <taxon>Dothideomycetes</taxon>
        <taxon>Pleosporomycetidae</taxon>
        <taxon>Pleosporales</taxon>
        <taxon>Pleosporales incertae sedis</taxon>
        <taxon>Lojkania</taxon>
    </lineage>
</organism>
<dbReference type="EMBL" id="ML986848">
    <property type="protein sequence ID" value="KAF2257752.1"/>
    <property type="molecule type" value="Genomic_DNA"/>
</dbReference>
<protein>
    <submittedName>
        <fullName evidence="1">Uncharacterized protein</fullName>
    </submittedName>
</protein>